<protein>
    <recommendedName>
        <fullName evidence="4">FLYWCH-type domain-containing protein</fullName>
    </recommendedName>
</protein>
<evidence type="ECO:0000256" key="1">
    <source>
        <dbReference type="ARBA" id="ARBA00022723"/>
    </source>
</evidence>
<sequence>MVGVYRYNLHKKSKGARSQWLCNKRRSAGCEPVYTVSKYGKPVIQIGSYRYNRRSTCKAARAQWLCSKWSVGCRASLITLKDEIVNIKNEHNH</sequence>
<dbReference type="AlphaFoldDB" id="A0AAU9TJW2"/>
<dbReference type="Gene3D" id="2.20.25.240">
    <property type="match status" value="1"/>
</dbReference>
<accession>A0AAU9TJW2</accession>
<organism evidence="5 6">
    <name type="scientific">Euphydryas editha</name>
    <name type="common">Edith's checkerspot</name>
    <dbReference type="NCBI Taxonomy" id="104508"/>
    <lineage>
        <taxon>Eukaryota</taxon>
        <taxon>Metazoa</taxon>
        <taxon>Ecdysozoa</taxon>
        <taxon>Arthropoda</taxon>
        <taxon>Hexapoda</taxon>
        <taxon>Insecta</taxon>
        <taxon>Pterygota</taxon>
        <taxon>Neoptera</taxon>
        <taxon>Endopterygota</taxon>
        <taxon>Lepidoptera</taxon>
        <taxon>Glossata</taxon>
        <taxon>Ditrysia</taxon>
        <taxon>Papilionoidea</taxon>
        <taxon>Nymphalidae</taxon>
        <taxon>Nymphalinae</taxon>
        <taxon>Euphydryas</taxon>
    </lineage>
</organism>
<keyword evidence="1" id="KW-0479">Metal-binding</keyword>
<dbReference type="EMBL" id="CAKOGL010000004">
    <property type="protein sequence ID" value="CAH2085704.1"/>
    <property type="molecule type" value="Genomic_DNA"/>
</dbReference>
<keyword evidence="6" id="KW-1185">Reference proteome</keyword>
<evidence type="ECO:0000256" key="3">
    <source>
        <dbReference type="ARBA" id="ARBA00022833"/>
    </source>
</evidence>
<dbReference type="GO" id="GO:0008270">
    <property type="term" value="F:zinc ion binding"/>
    <property type="evidence" value="ECO:0007669"/>
    <property type="project" value="UniProtKB-KW"/>
</dbReference>
<evidence type="ECO:0000313" key="6">
    <source>
        <dbReference type="Proteomes" id="UP001153954"/>
    </source>
</evidence>
<name>A0AAU9TJW2_EUPED</name>
<dbReference type="Pfam" id="PF04500">
    <property type="entry name" value="FLYWCH"/>
    <property type="match status" value="1"/>
</dbReference>
<evidence type="ECO:0000259" key="4">
    <source>
        <dbReference type="Pfam" id="PF04500"/>
    </source>
</evidence>
<gene>
    <name evidence="5" type="ORF">EEDITHA_LOCUS2152</name>
</gene>
<reference evidence="5" key="1">
    <citation type="submission" date="2022-03" db="EMBL/GenBank/DDBJ databases">
        <authorList>
            <person name="Tunstrom K."/>
        </authorList>
    </citation>
    <scope>NUCLEOTIDE SEQUENCE</scope>
</reference>
<evidence type="ECO:0000313" key="5">
    <source>
        <dbReference type="EMBL" id="CAH2085704.1"/>
    </source>
</evidence>
<proteinExistence type="predicted"/>
<feature type="domain" description="FLYWCH-type" evidence="4">
    <location>
        <begin position="35"/>
        <end position="93"/>
    </location>
</feature>
<dbReference type="InterPro" id="IPR007588">
    <property type="entry name" value="Znf_FLYWCH"/>
</dbReference>
<dbReference type="Proteomes" id="UP001153954">
    <property type="component" value="Unassembled WGS sequence"/>
</dbReference>
<comment type="caution">
    <text evidence="5">The sequence shown here is derived from an EMBL/GenBank/DDBJ whole genome shotgun (WGS) entry which is preliminary data.</text>
</comment>
<evidence type="ECO:0000256" key="2">
    <source>
        <dbReference type="ARBA" id="ARBA00022771"/>
    </source>
</evidence>
<keyword evidence="3" id="KW-0862">Zinc</keyword>
<keyword evidence="2" id="KW-0863">Zinc-finger</keyword>